<reference evidence="2" key="1">
    <citation type="submission" date="2023-07" db="EMBL/GenBank/DDBJ databases">
        <title>Sequencing the genomes of 1000 actinobacteria strains.</title>
        <authorList>
            <person name="Klenk H.-P."/>
        </authorList>
    </citation>
    <scope>NUCLEOTIDE SEQUENCE</scope>
    <source>
        <strain evidence="2">DSM 44707</strain>
    </source>
</reference>
<proteinExistence type="predicted"/>
<protein>
    <submittedName>
        <fullName evidence="2">Uncharacterized protein</fullName>
    </submittedName>
</protein>
<feature type="region of interest" description="Disordered" evidence="1">
    <location>
        <begin position="247"/>
        <end position="290"/>
    </location>
</feature>
<feature type="region of interest" description="Disordered" evidence="1">
    <location>
        <begin position="155"/>
        <end position="209"/>
    </location>
</feature>
<feature type="compositionally biased region" description="Pro residues" evidence="1">
    <location>
        <begin position="195"/>
        <end position="209"/>
    </location>
</feature>
<comment type="caution">
    <text evidence="2">The sequence shown here is derived from an EMBL/GenBank/DDBJ whole genome shotgun (WGS) entry which is preliminary data.</text>
</comment>
<keyword evidence="3" id="KW-1185">Reference proteome</keyword>
<evidence type="ECO:0000313" key="2">
    <source>
        <dbReference type="EMBL" id="MDR7276225.1"/>
    </source>
</evidence>
<dbReference type="AlphaFoldDB" id="A0AAE4CC59"/>
<organism evidence="2 3">
    <name type="scientific">Catenuloplanes atrovinosus</name>
    <dbReference type="NCBI Taxonomy" id="137266"/>
    <lineage>
        <taxon>Bacteria</taxon>
        <taxon>Bacillati</taxon>
        <taxon>Actinomycetota</taxon>
        <taxon>Actinomycetes</taxon>
        <taxon>Micromonosporales</taxon>
        <taxon>Micromonosporaceae</taxon>
        <taxon>Catenuloplanes</taxon>
    </lineage>
</organism>
<dbReference type="Proteomes" id="UP001183643">
    <property type="component" value="Unassembled WGS sequence"/>
</dbReference>
<dbReference type="RefSeq" id="WP_310368205.1">
    <property type="nucleotide sequence ID" value="NZ_JAVDYB010000001.1"/>
</dbReference>
<sequence length="301" mass="31157">MAMTGEAGDRPIRALAEALRIPGARRVALVAEGASAPTWTSTPGGPEEPTDGTATVAVVMVQAARELLRLTAGGDVDDLLLTSGEFFHVLRLVERPGRGAEVVHLTLRRSGANLAMARHEFRRAAAVYRDGPPAIGATPVHPVPPAAEVISPFEDAVPPPAPAGTESGAGFAAGHREPDAASPGDVPDGVGFPAGEPPPYVPRPYVPPPDGAVEIAPDMAWPGEMMPTSDPIGALSGATLDSADTLLPRRTARESPEPDPGPEPPVRLADGETPSLLSLLNRPFTDDSPTLGRIMAALRNL</sequence>
<evidence type="ECO:0000313" key="3">
    <source>
        <dbReference type="Proteomes" id="UP001183643"/>
    </source>
</evidence>
<dbReference type="EMBL" id="JAVDYB010000001">
    <property type="protein sequence ID" value="MDR7276225.1"/>
    <property type="molecule type" value="Genomic_DNA"/>
</dbReference>
<accession>A0AAE4CC59</accession>
<evidence type="ECO:0000256" key="1">
    <source>
        <dbReference type="SAM" id="MobiDB-lite"/>
    </source>
</evidence>
<name>A0AAE4CC59_9ACTN</name>
<gene>
    <name evidence="2" type="ORF">J2S41_003003</name>
</gene>